<dbReference type="InParanoid" id="A0A0V0QJJ8"/>
<evidence type="ECO:0000313" key="1">
    <source>
        <dbReference type="EMBL" id="KRX02181.1"/>
    </source>
</evidence>
<comment type="caution">
    <text evidence="1">The sequence shown here is derived from an EMBL/GenBank/DDBJ whole genome shotgun (WGS) entry which is preliminary data.</text>
</comment>
<proteinExistence type="predicted"/>
<accession>A0A0V0QJJ8</accession>
<name>A0A0V0QJJ8_PSEPJ</name>
<reference evidence="1 2" key="1">
    <citation type="journal article" date="2015" name="Sci. Rep.">
        <title>Genome of the facultative scuticociliatosis pathogen Pseudocohnilembus persalinus provides insight into its virulence through horizontal gene transfer.</title>
        <authorList>
            <person name="Xiong J."/>
            <person name="Wang G."/>
            <person name="Cheng J."/>
            <person name="Tian M."/>
            <person name="Pan X."/>
            <person name="Warren A."/>
            <person name="Jiang C."/>
            <person name="Yuan D."/>
            <person name="Miao W."/>
        </authorList>
    </citation>
    <scope>NUCLEOTIDE SEQUENCE [LARGE SCALE GENOMIC DNA]</scope>
    <source>
        <strain evidence="1">36N120E</strain>
    </source>
</reference>
<protein>
    <submittedName>
        <fullName evidence="1">Uncharacterized protein</fullName>
    </submittedName>
</protein>
<evidence type="ECO:0000313" key="2">
    <source>
        <dbReference type="Proteomes" id="UP000054937"/>
    </source>
</evidence>
<organism evidence="1 2">
    <name type="scientific">Pseudocohnilembus persalinus</name>
    <name type="common">Ciliate</name>
    <dbReference type="NCBI Taxonomy" id="266149"/>
    <lineage>
        <taxon>Eukaryota</taxon>
        <taxon>Sar</taxon>
        <taxon>Alveolata</taxon>
        <taxon>Ciliophora</taxon>
        <taxon>Intramacronucleata</taxon>
        <taxon>Oligohymenophorea</taxon>
        <taxon>Scuticociliatia</taxon>
        <taxon>Philasterida</taxon>
        <taxon>Pseudocohnilembidae</taxon>
        <taxon>Pseudocohnilembus</taxon>
    </lineage>
</organism>
<dbReference type="EMBL" id="LDAU01000157">
    <property type="protein sequence ID" value="KRX02181.1"/>
    <property type="molecule type" value="Genomic_DNA"/>
</dbReference>
<gene>
    <name evidence="1" type="ORF">PPERSA_06376</name>
</gene>
<sequence>MILKNSFKSVGNFKDLKRFRLNFTPPKGKERKNFYQQLSQGVLDQMHTIGGLQILELQIPFQITRQNVYWEELNEKYNFGKFLKILDLNFYHKIQVEKQDDQYYGLFLNFFEGDEKLHQTIIKDNIIMRDLMNFATKSNQLEKIKITSHEQIQPIKNNQAQKYSYKESIQFASDIIKQFWNEKRGLNYAEITISEQFEIFSKILNYYTQLKIFVIISIKFLREKLKFQQRKEILIEMMEFLPILQKNKQEYKDFHYQNQIKNQIISGKLSDQKNQQNKQQNLQISPQNIPMKQKNRDKFIEDECFISLKINSEKHIKNNEIFKKKYSQDFSVQQNQRPGLTIMKQIRKFISQENLNELEFTSDSDTYINQYYDNSNDEGGLEEETKVESILFSQTQKSKSEFQDSLNLIDSLNLTENYNENDASNLVSNLINNFRFNQEKTAQNKSEKNKVNMEIEYQNQNQLNIEQLKF</sequence>
<keyword evidence="2" id="KW-1185">Reference proteome</keyword>
<dbReference type="AlphaFoldDB" id="A0A0V0QJJ8"/>
<dbReference type="Proteomes" id="UP000054937">
    <property type="component" value="Unassembled WGS sequence"/>
</dbReference>